<dbReference type="OrthoDB" id="10057795at2759"/>
<dbReference type="InterPro" id="IPR043145">
    <property type="entry name" value="Znf_ZZ_sf"/>
</dbReference>
<dbReference type="AlphaFoldDB" id="B3S1D5"/>
<dbReference type="InterPro" id="IPR015153">
    <property type="entry name" value="EF-hand_dom_typ1"/>
</dbReference>
<evidence type="ECO:0000313" key="12">
    <source>
        <dbReference type="EMBL" id="EDV23308.1"/>
    </source>
</evidence>
<keyword evidence="5 9" id="KW-0863">Zinc-finger</keyword>
<reference evidence="12 13" key="1">
    <citation type="journal article" date="2008" name="Nature">
        <title>The Trichoplax genome and the nature of placozoans.</title>
        <authorList>
            <person name="Srivastava M."/>
            <person name="Begovic E."/>
            <person name="Chapman J."/>
            <person name="Putnam N.H."/>
            <person name="Hellsten U."/>
            <person name="Kawashima T."/>
            <person name="Kuo A."/>
            <person name="Mitros T."/>
            <person name="Salamov A."/>
            <person name="Carpenter M.L."/>
            <person name="Signorovitch A.Y."/>
            <person name="Moreno M.A."/>
            <person name="Kamm K."/>
            <person name="Grimwood J."/>
            <person name="Schmutz J."/>
            <person name="Shapiro H."/>
            <person name="Grigoriev I.V."/>
            <person name="Buss L.W."/>
            <person name="Schierwater B."/>
            <person name="Dellaporta S.L."/>
            <person name="Rokhsar D.S."/>
        </authorList>
    </citation>
    <scope>NUCLEOTIDE SEQUENCE [LARGE SCALE GENOMIC DNA]</scope>
    <source>
        <strain evidence="12 13">Grell-BS-1999</strain>
    </source>
</reference>
<keyword evidence="3" id="KW-0963">Cytoplasm</keyword>
<sequence length="400" mass="45702">MIILNSHKTCRTQWDHPTTTDILREIDQLNYIKFAAYRTAIKMRIIQQRFDKVEFLRLLSVFDQLGYGTQQSSDDDEVQDMNVLDLENILVKLFSQPTLANDIELANPLLSTDLALNFALNIFDRDRSGKLKLTAIKIFLTVMCKGYLRDKYQFLFKLIANRGKFANAEGLESLLSQLMQIVSYIKEDPSFGGIHSIQNAVKNCYDKAAHPSVIKEEEFTQWVLEEPQTIVWLSTMERVIAAENVVHDVKCGICKKTPIVGLRFKSLKKFNFDICQNCFLSGKSGKHHKAGDPTQEYCVATTSKEGVKDFARTFRNKVTKRYKRKAAKPRYICIENSSSILEETEPQNDQEESSQNQSTNPPDQSQNSTFSQNDANRDGNETEEAEERETAIIDSSFIAM</sequence>
<dbReference type="PANTHER" id="PTHR12268:SF14">
    <property type="entry name" value="DYSTROPHIN-1"/>
    <property type="match status" value="1"/>
</dbReference>
<dbReference type="Pfam" id="PF00569">
    <property type="entry name" value="ZZ"/>
    <property type="match status" value="1"/>
</dbReference>
<gene>
    <name evidence="12" type="ORF">TRIADDRAFT_27823</name>
</gene>
<dbReference type="InterPro" id="IPR050774">
    <property type="entry name" value="KCMF1/Dystrophin"/>
</dbReference>
<evidence type="ECO:0000256" key="4">
    <source>
        <dbReference type="ARBA" id="ARBA00022723"/>
    </source>
</evidence>
<dbReference type="GO" id="GO:0005737">
    <property type="term" value="C:cytoplasm"/>
    <property type="evidence" value="ECO:0007669"/>
    <property type="project" value="UniProtKB-SubCell"/>
</dbReference>
<proteinExistence type="predicted"/>
<evidence type="ECO:0000256" key="1">
    <source>
        <dbReference type="ARBA" id="ARBA00004245"/>
    </source>
</evidence>
<evidence type="ECO:0000256" key="6">
    <source>
        <dbReference type="ARBA" id="ARBA00022833"/>
    </source>
</evidence>
<accession>B3S1D5</accession>
<comment type="subcellular location">
    <subcellularLocation>
        <location evidence="2">Cell membrane</location>
        <location evidence="2">Sarcolemma</location>
        <topology evidence="2">Peripheral membrane protein</topology>
        <orientation evidence="2">Cytoplasmic side</orientation>
    </subcellularLocation>
    <subcellularLocation>
        <location evidence="1">Cytoplasm</location>
        <location evidence="1">Cytoskeleton</location>
    </subcellularLocation>
</comment>
<keyword evidence="7" id="KW-0106">Calcium</keyword>
<dbReference type="Gene3D" id="1.10.238.10">
    <property type="entry name" value="EF-hand"/>
    <property type="match status" value="2"/>
</dbReference>
<organism evidence="12 13">
    <name type="scientific">Trichoplax adhaerens</name>
    <name type="common">Trichoplax reptans</name>
    <dbReference type="NCBI Taxonomy" id="10228"/>
    <lineage>
        <taxon>Eukaryota</taxon>
        <taxon>Metazoa</taxon>
        <taxon>Placozoa</taxon>
        <taxon>Uniplacotomia</taxon>
        <taxon>Trichoplacea</taxon>
        <taxon>Trichoplacidae</taxon>
        <taxon>Trichoplax</taxon>
    </lineage>
</organism>
<evidence type="ECO:0000256" key="5">
    <source>
        <dbReference type="ARBA" id="ARBA00022771"/>
    </source>
</evidence>
<dbReference type="PROSITE" id="PS50135">
    <property type="entry name" value="ZF_ZZ_2"/>
    <property type="match status" value="1"/>
</dbReference>
<dbReference type="InterPro" id="IPR015154">
    <property type="entry name" value="EF-hand_dom_typ2"/>
</dbReference>
<dbReference type="RefSeq" id="XP_002114218.1">
    <property type="nucleotide sequence ID" value="XM_002114182.1"/>
</dbReference>
<dbReference type="HOGENOM" id="CLU_001187_1_2_1"/>
<dbReference type="GeneID" id="6755112"/>
<keyword evidence="13" id="KW-1185">Reference proteome</keyword>
<dbReference type="KEGG" id="tad:TRIADDRAFT_27823"/>
<dbReference type="Pfam" id="PF09069">
    <property type="entry name" value="EF-hand_3"/>
    <property type="match status" value="1"/>
</dbReference>
<dbReference type="PhylomeDB" id="B3S1D5"/>
<evidence type="ECO:0000256" key="9">
    <source>
        <dbReference type="PROSITE-ProRule" id="PRU00228"/>
    </source>
</evidence>
<dbReference type="GO" id="GO:0099536">
    <property type="term" value="P:synaptic signaling"/>
    <property type="evidence" value="ECO:0000318"/>
    <property type="project" value="GO_Central"/>
</dbReference>
<dbReference type="EMBL" id="DS985247">
    <property type="protein sequence ID" value="EDV23308.1"/>
    <property type="molecule type" value="Genomic_DNA"/>
</dbReference>
<evidence type="ECO:0000256" key="2">
    <source>
        <dbReference type="ARBA" id="ARBA00004278"/>
    </source>
</evidence>
<feature type="compositionally biased region" description="Polar residues" evidence="10">
    <location>
        <begin position="361"/>
        <end position="374"/>
    </location>
</feature>
<dbReference type="GO" id="GO:0045202">
    <property type="term" value="C:synapse"/>
    <property type="evidence" value="ECO:0007669"/>
    <property type="project" value="GOC"/>
</dbReference>
<dbReference type="InterPro" id="IPR000433">
    <property type="entry name" value="Znf_ZZ"/>
</dbReference>
<dbReference type="InParanoid" id="B3S1D5"/>
<feature type="compositionally biased region" description="Acidic residues" evidence="10">
    <location>
        <begin position="342"/>
        <end position="352"/>
    </location>
</feature>
<evidence type="ECO:0000256" key="8">
    <source>
        <dbReference type="ARBA" id="ARBA00023212"/>
    </source>
</evidence>
<keyword evidence="4" id="KW-0479">Metal-binding</keyword>
<evidence type="ECO:0000259" key="11">
    <source>
        <dbReference type="PROSITE" id="PS50135"/>
    </source>
</evidence>
<dbReference type="SMART" id="SM00291">
    <property type="entry name" value="ZnF_ZZ"/>
    <property type="match status" value="1"/>
</dbReference>
<dbReference type="CTD" id="6755112"/>
<dbReference type="GO" id="GO:0008270">
    <property type="term" value="F:zinc ion binding"/>
    <property type="evidence" value="ECO:0007669"/>
    <property type="project" value="UniProtKB-KW"/>
</dbReference>
<name>B3S1D5_TRIAD</name>
<dbReference type="GO" id="GO:0005886">
    <property type="term" value="C:plasma membrane"/>
    <property type="evidence" value="ECO:0000318"/>
    <property type="project" value="GO_Central"/>
</dbReference>
<dbReference type="InterPro" id="IPR011992">
    <property type="entry name" value="EF-hand-dom_pair"/>
</dbReference>
<dbReference type="eggNOG" id="KOG4286">
    <property type="taxonomic scope" value="Eukaryota"/>
</dbReference>
<protein>
    <recommendedName>
        <fullName evidence="11">ZZ-type domain-containing protein</fullName>
    </recommendedName>
</protein>
<dbReference type="SUPFAM" id="SSF47473">
    <property type="entry name" value="EF-hand"/>
    <property type="match status" value="2"/>
</dbReference>
<dbReference type="PANTHER" id="PTHR12268">
    <property type="entry name" value="E3 UBIQUITIN-PROTEIN LIGASE KCMF1"/>
    <property type="match status" value="1"/>
</dbReference>
<evidence type="ECO:0000256" key="3">
    <source>
        <dbReference type="ARBA" id="ARBA00022490"/>
    </source>
</evidence>
<dbReference type="SUPFAM" id="SSF57850">
    <property type="entry name" value="RING/U-box"/>
    <property type="match status" value="1"/>
</dbReference>
<dbReference type="OMA" id="YIYESTI"/>
<evidence type="ECO:0000313" key="13">
    <source>
        <dbReference type="Proteomes" id="UP000009022"/>
    </source>
</evidence>
<keyword evidence="8" id="KW-0206">Cytoskeleton</keyword>
<dbReference type="Gene3D" id="3.30.60.90">
    <property type="match status" value="1"/>
</dbReference>
<feature type="region of interest" description="Disordered" evidence="10">
    <location>
        <begin position="338"/>
        <end position="400"/>
    </location>
</feature>
<dbReference type="CDD" id="cd15901">
    <property type="entry name" value="EFh_DMD_DYTN_DTN"/>
    <property type="match status" value="1"/>
</dbReference>
<keyword evidence="6" id="KW-0862">Zinc</keyword>
<dbReference type="Pfam" id="PF09068">
    <property type="entry name" value="EF-hand_2"/>
    <property type="match status" value="1"/>
</dbReference>
<evidence type="ECO:0000256" key="10">
    <source>
        <dbReference type="SAM" id="MobiDB-lite"/>
    </source>
</evidence>
<feature type="domain" description="ZZ-type" evidence="11">
    <location>
        <begin position="246"/>
        <end position="302"/>
    </location>
</feature>
<dbReference type="Proteomes" id="UP000009022">
    <property type="component" value="Unassembled WGS sequence"/>
</dbReference>
<dbReference type="STRING" id="10228.B3S1D5"/>
<evidence type="ECO:0000256" key="7">
    <source>
        <dbReference type="ARBA" id="ARBA00022837"/>
    </source>
</evidence>